<dbReference type="RefSeq" id="WP_170842007.1">
    <property type="nucleotide sequence ID" value="NZ_FOCF01000009.1"/>
</dbReference>
<sequence>MAALGDVALVGYGADTGVKSFAFVLLADLSGQTINFTDNGWTAAGAFRGGEGTASYTVPAGTPIGTVVTISGLTGSFNPATGGDQIHAYVGDAVSPTFLFSLDFADGNTGYAGDATNSNTSAVPTGLTFGDNALAFGEDNGAYAGPTAGTRAEILAAIADEANWTLNDTAGVAYPTAFSVETGNPGRFGVSDAQVTEGNDGTAELVFTINRLEGSTGTASIDFATAFGTADASDIAGALPTGTLTFADGETSRTVTIAVNGDTRFEADETLTLTLSNATGGAGIADASATGTILNDDTAPATVRPWINELHYDNAGADVGEFVEIAGAAGTDLSGYSLVLYNGSNGAAYQTIALSGIIADQQNGFGTISVPAVGIQNGAPDGLALVGPDGVVEFLSYEGAFTAVGGPADGLTSTDVGVSEPGNADGTSIGRVGTGAEASDFSFALITDDTPGGINAGQSFTAAVPQLSVSDISFSEGNDGTRLVQFTVTRGGPDGALSVDYATADGTATAGSDYLATSGTLTFAAGQTSATVSVTVTGDTVAESNETFFLNLSNPTGDARLADAQGQATIINDDGLPPSVLIGDASVREGDSGQTFATFTVTRTGGAGAFSVAYQTMSNTATGGEDFDATSGRIDFAEGQTSATVTVAVNGDTKVEANEKFFVALSDATNGATLSDSLGEGTIVTDDLFRIHDVQGSAHFSPILAADGVNSFNTRSTVTVTIQAVVTAVDGVGARQGFYLTEEKGDWDASALTSEGIFVMTRDDSNNGATLAATAPGLKVGDLVTVTAHVMEYQSFTNLPRTVLTGMEGISIDAHDQTLPTLVLDGTPGHAIPSAILTDEVPNYFDTGTGANFDPQTDALDFFETIEGMQVTVPDMVVADGFVGVSGGDPYLKAYSTVHADADQINSRGGYTIAGDPPSSPPDTATPLDDTHAGGRYIHDGDVNPDILELDFSDFATSAPAGLTTGASMGDKLGDVTGIVEFDFTDLKLFVTDPVAAQKDTTPEREVTTIQADARALTVATFNVENLDPSDGAARFAALADAIATNLKAPDILSIEEIQDNNGAAAGDGSAARGTDASQTWQMLVDAVNAATGQTYQWVDELPVYNAEGGEPNGNIRVGFLYNTNRVQLGDLAADATIEQRRAFTDRIGDGVRDAGDRIGHDDSEIAEQINATDWTNTRKSLLGEFTFNGNTVYVAANHLPSKGGSGQFWQVDQDIDNGQPENAGWAKRNAIADDVWHMLDTIQSASGDNRIVAGGDWNEFYFNRALEAATGYVDADGNTRTGGARFDNLTVTELTEAERYTYAFDGRSQAIDHVIVDQQLGAVADYDVVHINTGYNNQGGTNPALSDHDPALAQFDFRNFGELLNGTAGNDAIDGLGGNDRLFGGAGNDILRGGDGDDLLVGGVGNDTLSGGAGTDVFLYGAAFGKSAKDMIVDFSADDFLVTTTRLRDGNGNGIIDAGKNRVFDLSDGGTIALQSPTGASIRNVEFDGMLMKNGIAYYVYSTVGSTADAGAAIIHL</sequence>
<feature type="region of interest" description="Disordered" evidence="4">
    <location>
        <begin position="909"/>
        <end position="935"/>
    </location>
</feature>
<keyword evidence="7" id="KW-1185">Reference proteome</keyword>
<protein>
    <recommendedName>
        <fullName evidence="5">Calx-beta domain-containing protein</fullName>
    </recommendedName>
</protein>
<dbReference type="InterPro" id="IPR003644">
    <property type="entry name" value="Calx_beta"/>
</dbReference>
<dbReference type="Gene3D" id="3.60.10.10">
    <property type="entry name" value="Endonuclease/exonuclease/phosphatase"/>
    <property type="match status" value="1"/>
</dbReference>
<dbReference type="InterPro" id="IPR036691">
    <property type="entry name" value="Endo/exonu/phosph_ase_sf"/>
</dbReference>
<dbReference type="PANTHER" id="PTHR42834">
    <property type="entry name" value="ENDONUCLEASE/EXONUCLEASE/PHOSPHATASE FAMILY PROTEIN (AFU_ORTHOLOGUE AFUA_3G09210)"/>
    <property type="match status" value="1"/>
</dbReference>
<dbReference type="InterPro" id="IPR038081">
    <property type="entry name" value="CalX-like_sf"/>
</dbReference>
<dbReference type="GO" id="GO:0016020">
    <property type="term" value="C:membrane"/>
    <property type="evidence" value="ECO:0007669"/>
    <property type="project" value="InterPro"/>
</dbReference>
<dbReference type="STRING" id="1166340.SAMN05192583_3136"/>
<proteinExistence type="predicted"/>
<accession>A0A1H8HXP9</accession>
<feature type="domain" description="Calx-beta" evidence="5">
    <location>
        <begin position="567"/>
        <end position="666"/>
    </location>
</feature>
<evidence type="ECO:0000313" key="6">
    <source>
        <dbReference type="EMBL" id="SEN60784.1"/>
    </source>
</evidence>
<gene>
    <name evidence="6" type="ORF">SAMN05192583_3136</name>
</gene>
<dbReference type="SUPFAM" id="SSF141072">
    <property type="entry name" value="CalX-like"/>
    <property type="match status" value="3"/>
</dbReference>
<name>A0A1H8HXP9_9SPHN</name>
<evidence type="ECO:0000256" key="4">
    <source>
        <dbReference type="SAM" id="MobiDB-lite"/>
    </source>
</evidence>
<dbReference type="Gene3D" id="2.60.40.2030">
    <property type="match status" value="3"/>
</dbReference>
<evidence type="ECO:0000256" key="1">
    <source>
        <dbReference type="ARBA" id="ARBA00022729"/>
    </source>
</evidence>
<dbReference type="InterPro" id="IPR011049">
    <property type="entry name" value="Serralysin-like_metalloprot_C"/>
</dbReference>
<organism evidence="6 7">
    <name type="scientific">Sphingomonas gellani</name>
    <dbReference type="NCBI Taxonomy" id="1166340"/>
    <lineage>
        <taxon>Bacteria</taxon>
        <taxon>Pseudomonadati</taxon>
        <taxon>Pseudomonadota</taxon>
        <taxon>Alphaproteobacteria</taxon>
        <taxon>Sphingomonadales</taxon>
        <taxon>Sphingomonadaceae</taxon>
        <taxon>Sphingomonas</taxon>
    </lineage>
</organism>
<evidence type="ECO:0000259" key="5">
    <source>
        <dbReference type="SMART" id="SM00237"/>
    </source>
</evidence>
<dbReference type="EMBL" id="FOCF01000009">
    <property type="protein sequence ID" value="SEN60784.1"/>
    <property type="molecule type" value="Genomic_DNA"/>
</dbReference>
<keyword evidence="1" id="KW-0732">Signal</keyword>
<dbReference type="PRINTS" id="PR00313">
    <property type="entry name" value="CABNDNGRPT"/>
</dbReference>
<dbReference type="Proteomes" id="UP000199206">
    <property type="component" value="Unassembled WGS sequence"/>
</dbReference>
<dbReference type="SMART" id="SM00237">
    <property type="entry name" value="Calx_beta"/>
    <property type="match status" value="3"/>
</dbReference>
<dbReference type="SUPFAM" id="SSF56219">
    <property type="entry name" value="DNase I-like"/>
    <property type="match status" value="1"/>
</dbReference>
<dbReference type="InterPro" id="IPR001343">
    <property type="entry name" value="Hemolysn_Ca-bd"/>
</dbReference>
<feature type="domain" description="Calx-beta" evidence="5">
    <location>
        <begin position="462"/>
        <end position="553"/>
    </location>
</feature>
<dbReference type="Pfam" id="PF03160">
    <property type="entry name" value="Calx-beta"/>
    <property type="match status" value="3"/>
</dbReference>
<dbReference type="InterPro" id="IPR018511">
    <property type="entry name" value="Hemolysin-typ_Ca-bd_CS"/>
</dbReference>
<dbReference type="PANTHER" id="PTHR42834:SF1">
    <property type="entry name" value="ENDONUCLEASE_EXONUCLEASE_PHOSPHATASE FAMILY PROTEIN (AFU_ORTHOLOGUE AFUA_3G09210)"/>
    <property type="match status" value="1"/>
</dbReference>
<keyword evidence="3" id="KW-0106">Calcium</keyword>
<dbReference type="GO" id="GO:0005509">
    <property type="term" value="F:calcium ion binding"/>
    <property type="evidence" value="ECO:0007669"/>
    <property type="project" value="InterPro"/>
</dbReference>
<dbReference type="GO" id="GO:0007154">
    <property type="term" value="P:cell communication"/>
    <property type="evidence" value="ECO:0007669"/>
    <property type="project" value="InterPro"/>
</dbReference>
<keyword evidence="2" id="KW-0677">Repeat</keyword>
<feature type="domain" description="Calx-beta" evidence="5">
    <location>
        <begin position="175"/>
        <end position="276"/>
    </location>
</feature>
<evidence type="ECO:0000256" key="3">
    <source>
        <dbReference type="ARBA" id="ARBA00022837"/>
    </source>
</evidence>
<dbReference type="SUPFAM" id="SSF51120">
    <property type="entry name" value="beta-Roll"/>
    <property type="match status" value="1"/>
</dbReference>
<dbReference type="Pfam" id="PF00353">
    <property type="entry name" value="HemolysinCabind"/>
    <property type="match status" value="2"/>
</dbReference>
<reference evidence="7" key="1">
    <citation type="submission" date="2016-10" db="EMBL/GenBank/DDBJ databases">
        <authorList>
            <person name="Varghese N."/>
            <person name="Submissions S."/>
        </authorList>
    </citation>
    <scope>NUCLEOTIDE SEQUENCE [LARGE SCALE GENOMIC DNA]</scope>
    <source>
        <strain evidence="7">S6-262</strain>
    </source>
</reference>
<dbReference type="PROSITE" id="PS00330">
    <property type="entry name" value="HEMOLYSIN_CALCIUM"/>
    <property type="match status" value="3"/>
</dbReference>
<evidence type="ECO:0000256" key="2">
    <source>
        <dbReference type="ARBA" id="ARBA00022737"/>
    </source>
</evidence>
<dbReference type="CDD" id="cd04486">
    <property type="entry name" value="YhcR_OBF_like"/>
    <property type="match status" value="1"/>
</dbReference>
<evidence type="ECO:0000313" key="7">
    <source>
        <dbReference type="Proteomes" id="UP000199206"/>
    </source>
</evidence>